<dbReference type="PANTHER" id="PTHR46652:SF3">
    <property type="entry name" value="LEUCINE-RICH REPEAT-CONTAINING PROTEIN 9"/>
    <property type="match status" value="1"/>
</dbReference>
<dbReference type="InterPro" id="IPR032675">
    <property type="entry name" value="LRR_dom_sf"/>
</dbReference>
<dbReference type="CTD" id="24593260"/>
<dbReference type="AlphaFoldDB" id="A0A6A5D804"/>
<evidence type="ECO:0000256" key="1">
    <source>
        <dbReference type="ARBA" id="ARBA00022614"/>
    </source>
</evidence>
<keyword evidence="6" id="KW-1185">Reference proteome</keyword>
<reference evidence="5" key="4">
    <citation type="journal article" date="2022" name="PLoS Pathog.">
        <title>Chromosome-level genome of Schistosoma haematobium underpins genome-wide explorations of molecular variation.</title>
        <authorList>
            <person name="Stroehlein A.J."/>
            <person name="Korhonen P.K."/>
            <person name="Lee V.V."/>
            <person name="Ralph S.A."/>
            <person name="Mentink-Kane M."/>
            <person name="You H."/>
            <person name="McManus D.P."/>
            <person name="Tchuente L.T."/>
            <person name="Stothard J.R."/>
            <person name="Kaur P."/>
            <person name="Dudchenko O."/>
            <person name="Aiden E.L."/>
            <person name="Yang B."/>
            <person name="Yang H."/>
            <person name="Emery A.M."/>
            <person name="Webster B.L."/>
            <person name="Brindley P.J."/>
            <person name="Rollinson D."/>
            <person name="Chang B.C.H."/>
            <person name="Gasser R.B."/>
            <person name="Young N.D."/>
        </authorList>
    </citation>
    <scope>NUCLEOTIDE SEQUENCE</scope>
</reference>
<dbReference type="Pfam" id="PF12799">
    <property type="entry name" value="LRR_4"/>
    <property type="match status" value="2"/>
</dbReference>
<dbReference type="SMART" id="SM00365">
    <property type="entry name" value="LRR_SD22"/>
    <property type="match status" value="4"/>
</dbReference>
<accession>A0A6A5D804</accession>
<dbReference type="SUPFAM" id="SSF52075">
    <property type="entry name" value="Outer arm dynein light chain 1"/>
    <property type="match status" value="1"/>
</dbReference>
<evidence type="ECO:0000313" key="5">
    <source>
        <dbReference type="EMBL" id="KAH9581674.1"/>
    </source>
</evidence>
<dbReference type="InterPro" id="IPR001611">
    <property type="entry name" value="Leu-rich_rpt"/>
</dbReference>
<proteinExistence type="predicted"/>
<dbReference type="RefSeq" id="XP_035586350.1">
    <property type="nucleotide sequence ID" value="XM_035729669.2"/>
</dbReference>
<keyword evidence="3" id="KW-0175">Coiled coil</keyword>
<protein>
    <submittedName>
        <fullName evidence="5">Leucine rich repeat</fullName>
    </submittedName>
</protein>
<dbReference type="PROSITE" id="PS51450">
    <property type="entry name" value="LRR"/>
    <property type="match status" value="4"/>
</dbReference>
<dbReference type="EMBL" id="AMPZ03000006">
    <property type="protein sequence ID" value="KAH9581674.1"/>
    <property type="molecule type" value="Genomic_DNA"/>
</dbReference>
<feature type="compositionally biased region" description="Low complexity" evidence="4">
    <location>
        <begin position="486"/>
        <end position="503"/>
    </location>
</feature>
<keyword evidence="1" id="KW-0433">Leucine-rich repeat</keyword>
<comment type="caution">
    <text evidence="5">The sequence shown here is derived from an EMBL/GenBank/DDBJ whole genome shotgun (WGS) entry which is preliminary data.</text>
</comment>
<feature type="compositionally biased region" description="Basic and acidic residues" evidence="4">
    <location>
        <begin position="504"/>
        <end position="515"/>
    </location>
</feature>
<name>A0A6A5D804_SCHHA</name>
<feature type="region of interest" description="Disordered" evidence="4">
    <location>
        <begin position="471"/>
        <end position="524"/>
    </location>
</feature>
<dbReference type="Proteomes" id="UP000471633">
    <property type="component" value="Unassembled WGS sequence"/>
</dbReference>
<reference evidence="5" key="2">
    <citation type="journal article" date="2019" name="Gigascience">
        <title>High-quality Schistosoma haematobium genome achieved by single-molecule and long-range sequencing.</title>
        <authorList>
            <person name="Stroehlein A.J."/>
            <person name="Korhonen P.K."/>
            <person name="Chong T.M."/>
            <person name="Lim Y.L."/>
            <person name="Chan K.G."/>
            <person name="Webster B."/>
            <person name="Rollinson D."/>
            <person name="Brindley P.J."/>
            <person name="Gasser R.B."/>
            <person name="Young N.D."/>
        </authorList>
    </citation>
    <scope>NUCLEOTIDE SEQUENCE</scope>
</reference>
<evidence type="ECO:0000313" key="6">
    <source>
        <dbReference type="Proteomes" id="UP000471633"/>
    </source>
</evidence>
<dbReference type="KEGG" id="shx:MS3_00008739"/>
<feature type="coiled-coil region" evidence="3">
    <location>
        <begin position="642"/>
        <end position="701"/>
    </location>
</feature>
<dbReference type="InterPro" id="IPR025875">
    <property type="entry name" value="Leu-rich_rpt_4"/>
</dbReference>
<evidence type="ECO:0000256" key="4">
    <source>
        <dbReference type="SAM" id="MobiDB-lite"/>
    </source>
</evidence>
<gene>
    <name evidence="5" type="primary">LRRCC1_1</name>
    <name evidence="5" type="ORF">MS3_00008739</name>
</gene>
<evidence type="ECO:0000256" key="3">
    <source>
        <dbReference type="SAM" id="Coils"/>
    </source>
</evidence>
<dbReference type="Gene3D" id="3.80.10.10">
    <property type="entry name" value="Ribonuclease Inhibitor"/>
    <property type="match status" value="2"/>
</dbReference>
<feature type="coiled-coil region" evidence="3">
    <location>
        <begin position="828"/>
        <end position="1048"/>
    </location>
</feature>
<reference evidence="5" key="1">
    <citation type="journal article" date="2012" name="Nat. Genet.">
        <title>Whole-genome sequence of Schistosoma haematobium.</title>
        <authorList>
            <person name="Young N.D."/>
            <person name="Jex A.R."/>
            <person name="Li B."/>
            <person name="Liu S."/>
            <person name="Yang L."/>
            <person name="Xiong Z."/>
            <person name="Li Y."/>
            <person name="Cantacessi C."/>
            <person name="Hall R.S."/>
            <person name="Xu X."/>
            <person name="Chen F."/>
            <person name="Wu X."/>
            <person name="Zerlotini A."/>
            <person name="Oliveira G."/>
            <person name="Hofmann A."/>
            <person name="Zhang G."/>
            <person name="Fang X."/>
            <person name="Kang Y."/>
            <person name="Campbell B.E."/>
            <person name="Loukas A."/>
            <person name="Ranganathan S."/>
            <person name="Rollinson D."/>
            <person name="Rinaldi G."/>
            <person name="Brindley P.J."/>
            <person name="Yang H."/>
            <person name="Wang J."/>
            <person name="Wang J."/>
            <person name="Gasser R.B."/>
        </authorList>
    </citation>
    <scope>NUCLEOTIDE SEQUENCE</scope>
</reference>
<dbReference type="PANTHER" id="PTHR46652">
    <property type="entry name" value="LEUCINE-RICH REPEAT AND IQ DOMAIN-CONTAINING PROTEIN 1-RELATED"/>
    <property type="match status" value="1"/>
</dbReference>
<dbReference type="GeneID" id="24593260"/>
<evidence type="ECO:0000256" key="2">
    <source>
        <dbReference type="ARBA" id="ARBA00022737"/>
    </source>
</evidence>
<sequence>MKPKRNVSKGAEKTNRSIHVRYKCCQILSIVHIFPGYLLGCDVCDFLDVVYFSAFYYDYISGQFSDLSQDLSMRTELEFINSGIDSINGLNLSPNITVLNLHHNRISKINGLTKATLLRYLDLSSNYISKICGLDNLQHLRILNLSSNKIRSIDSLENLNCLVRLDVSFNEITSLVGLKKLFGPGYSLTAIILQGNQIQSKSHILECLKNLVNLRQLVLLNPQTGDSNPVCGEPDYRLDLLQGLPQLEILDHVDRMGRSTQINVLADLPELSGFLDMISTSSLSGFGHLDEEKDKKLNYNKDQIHLSENSANKEVKNMHSATCEQGEQHISTLSSITERRLLNLESQLNSLITSHLMQIYQTEHNHSTHHNNVLHSSSIQENNLKNGNTVVVHGKNEINSSKVKDTLDLCQYIPEKEMFDGEVQTEANVQSNNLTVQSTIDPDKSLSQPVQQLSAQSLKNPNLNAFQRHNHSSTMKKQSVVDKNPSSTSTKLKSTSSRLSQKTSAEKKTKHENSKRSNSTGLMNFNNQLTDQKHIQDVPVTMKISPNSNIQSYHHGKEMKTLNKILYEFDQEISRRKQSEQLCQDLVSRIRELELSAMDQHEALKVTEELKQAFTTEHQEKLLVQSQLKIIEQKFNDMCQIVDHLQAKENEVKDRYEREIENLNKLISELRADNKNALTRAENSEQKLDKTKTLLRNREADYEKELNNRYKLDSPELSKFISAKIDLERAHHQKDIDLLQEKLIDSTKRYTALEDEFRMALRIEAERYDTLLKTSDLCKNELINTQLQLKEMIEREESARCLIQELNTVVKEQKSKHTSEQKAHLLLQHNLKERIATLEMHLEEAQTRIRNHENLRKELKQQKAEMTAQESIIAGLKAERRNWSEELAKQGSALAQDRGRLEAKIEAQELEIASLKKSLENENDSVKIKSKVIDDQTETILNLKKCIQENQTEIKRLQNEGVQNRHNLESQLKQKIQVNTELDDEIKRLNKRKEDLKLLVGDLQSKIDELQEQNESMSQRWRDRASLIDKLEKQVEQMRHNWDEEQKVLIDERDTARKEISTLHSQMQAMDERFRQQLSSTEEMNDLAMNRVKNEAEQLRIACETRVAEVESEMRTILLEAENSRKATQERLRCISAALCAPISPHSKIHCINT</sequence>
<dbReference type="InterPro" id="IPR050836">
    <property type="entry name" value="SDS22/Internalin_LRR"/>
</dbReference>
<keyword evidence="2" id="KW-0677">Repeat</keyword>
<reference evidence="5" key="3">
    <citation type="submission" date="2021-06" db="EMBL/GenBank/DDBJ databases">
        <title>Chromosome-level genome assembly for S. haematobium.</title>
        <authorList>
            <person name="Stroehlein A.J."/>
        </authorList>
    </citation>
    <scope>NUCLEOTIDE SEQUENCE</scope>
</reference>
<organism evidence="5 6">
    <name type="scientific">Schistosoma haematobium</name>
    <name type="common">Blood fluke</name>
    <dbReference type="NCBI Taxonomy" id="6185"/>
    <lineage>
        <taxon>Eukaryota</taxon>
        <taxon>Metazoa</taxon>
        <taxon>Spiralia</taxon>
        <taxon>Lophotrochozoa</taxon>
        <taxon>Platyhelminthes</taxon>
        <taxon>Trematoda</taxon>
        <taxon>Digenea</taxon>
        <taxon>Strigeidida</taxon>
        <taxon>Schistosomatoidea</taxon>
        <taxon>Schistosomatidae</taxon>
        <taxon>Schistosoma</taxon>
    </lineage>
</organism>